<reference evidence="3 4" key="1">
    <citation type="submission" date="2024-04" db="EMBL/GenBank/DDBJ databases">
        <title>Novel genus in family Flammeovirgaceae.</title>
        <authorList>
            <person name="Nguyen T.H."/>
            <person name="Vuong T.Q."/>
            <person name="Le H."/>
            <person name="Kim S.-G."/>
        </authorList>
    </citation>
    <scope>NUCLEOTIDE SEQUENCE [LARGE SCALE GENOMIC DNA]</scope>
    <source>
        <strain evidence="3 4">JCM 23209</strain>
    </source>
</reference>
<evidence type="ECO:0000256" key="2">
    <source>
        <dbReference type="ARBA" id="ARBA00022737"/>
    </source>
</evidence>
<gene>
    <name evidence="3" type="ORF">AAG747_13535</name>
</gene>
<dbReference type="Proteomes" id="UP001403385">
    <property type="component" value="Unassembled WGS sequence"/>
</dbReference>
<dbReference type="PROSITE" id="PS51450">
    <property type="entry name" value="LRR"/>
    <property type="match status" value="3"/>
</dbReference>
<evidence type="ECO:0000313" key="4">
    <source>
        <dbReference type="Proteomes" id="UP001403385"/>
    </source>
</evidence>
<dbReference type="PANTHER" id="PTHR46652">
    <property type="entry name" value="LEUCINE-RICH REPEAT AND IQ DOMAIN-CONTAINING PROTEIN 1-RELATED"/>
    <property type="match status" value="1"/>
</dbReference>
<evidence type="ECO:0000256" key="1">
    <source>
        <dbReference type="ARBA" id="ARBA00022614"/>
    </source>
</evidence>
<dbReference type="InterPro" id="IPR050836">
    <property type="entry name" value="SDS22/Internalin_LRR"/>
</dbReference>
<name>A0AAW9RVW5_9BACT</name>
<dbReference type="SUPFAM" id="SSF52058">
    <property type="entry name" value="L domain-like"/>
    <property type="match status" value="3"/>
</dbReference>
<dbReference type="AlphaFoldDB" id="A0AAW9RVW5"/>
<dbReference type="RefSeq" id="WP_346821714.1">
    <property type="nucleotide sequence ID" value="NZ_JBDKWZ010000007.1"/>
</dbReference>
<dbReference type="InterPro" id="IPR001611">
    <property type="entry name" value="Leu-rich_rpt"/>
</dbReference>
<dbReference type="EMBL" id="JBDKWZ010000007">
    <property type="protein sequence ID" value="MEN7548939.1"/>
    <property type="molecule type" value="Genomic_DNA"/>
</dbReference>
<dbReference type="Pfam" id="PF12799">
    <property type="entry name" value="LRR_4"/>
    <property type="match status" value="4"/>
</dbReference>
<dbReference type="PANTHER" id="PTHR46652:SF3">
    <property type="entry name" value="LEUCINE-RICH REPEAT-CONTAINING PROTEIN 9"/>
    <property type="match status" value="1"/>
</dbReference>
<dbReference type="InterPro" id="IPR032675">
    <property type="entry name" value="LRR_dom_sf"/>
</dbReference>
<organism evidence="3 4">
    <name type="scientific">Rapidithrix thailandica</name>
    <dbReference type="NCBI Taxonomy" id="413964"/>
    <lineage>
        <taxon>Bacteria</taxon>
        <taxon>Pseudomonadati</taxon>
        <taxon>Bacteroidota</taxon>
        <taxon>Cytophagia</taxon>
        <taxon>Cytophagales</taxon>
        <taxon>Flammeovirgaceae</taxon>
        <taxon>Rapidithrix</taxon>
    </lineage>
</organism>
<evidence type="ECO:0000313" key="3">
    <source>
        <dbReference type="EMBL" id="MEN7548939.1"/>
    </source>
</evidence>
<protein>
    <submittedName>
        <fullName evidence="3">Leucine-rich repeat domain-containing protein</fullName>
    </submittedName>
</protein>
<keyword evidence="2" id="KW-0677">Repeat</keyword>
<keyword evidence="4" id="KW-1185">Reference proteome</keyword>
<keyword evidence="1" id="KW-0433">Leucine-rich repeat</keyword>
<dbReference type="SMART" id="SM00365">
    <property type="entry name" value="LRR_SD22"/>
    <property type="match status" value="5"/>
</dbReference>
<comment type="caution">
    <text evidence="3">The sequence shown here is derived from an EMBL/GenBank/DDBJ whole genome shotgun (WGS) entry which is preliminary data.</text>
</comment>
<sequence>MTTKYTTFLKVKLLAFLVLGGFFCGFGQTSAQELSPSELREYSKQAEQLVKYLQFTFNTLGSPETSAQEKDILINQSYTKVFKDENVQVEDDLDETREVVTNKDVQAYLKDIDFFFKEVRFEFTVNEVEHRVSAGNEVFFKVSFTRNLQGVTVGGDTVNSTIPRFIEINLNPHDRDLKIASIYTTKLSEKEELVNWWNSLDIAWRDVLGDGFPLNDTLELKDVTTIGPSWFHTLEDSIPMTGSMVFNYLKDISKVEELDLSNNFTITSLEPLSQLTSLKVLNISNTEVNDLAPIRNLTKLEKLSFAQTKVTSLEPLKYAVSLKELFLFNTMISNIETLSNFKKLEKLYCYNTFITDLQPLEGLTHLKELWFNNTQVRDLGPLQNLSKLEMLDASNSNVADLSPLAKATSLKEVNIDRTKVKNLTALAKVKSLEVISLNETEVQDLNSLLALPNLQRVYCEKTGVRKRAAFDFMNRKPGSLVIVESSELMSWWNTLHKHWKQIFHKYVPVDFERPGVEQLQEISALTEVNISGNPEVRSLRPLEMLTNLAKLDMSNTKVTSLEHLQTLPHLEELNCSYTLIESLDPLKDKEALKIIKLDETPVDKLSALGTCAELRLLSFNTTQVSDLSPLFTLKKLEWLYADETAVSVEQVNEFLEKYPNSQVIYQTAVLNQWWSALADPWKEVFAKQIQLDAAPSKEQLHQLVKLPSLNIQDNLNIADLRPLTVFYQLKELNISKTRVRDIQPLSTLIRLETLVCTNSPVEDLRPLANLKSLKQLTLENTPVTYLDPLEGLIELKILNCAGTQVRNLRPLESIGTLETLDISNTQVKSLGPLETLSSLKNLKCYNTKVSSRKVDKFKEVFPECEVLYY</sequence>
<accession>A0AAW9RVW5</accession>
<dbReference type="InterPro" id="IPR025875">
    <property type="entry name" value="Leu-rich_rpt_4"/>
</dbReference>
<dbReference type="Gene3D" id="3.80.10.10">
    <property type="entry name" value="Ribonuclease Inhibitor"/>
    <property type="match status" value="3"/>
</dbReference>
<proteinExistence type="predicted"/>